<organism evidence="3 4">
    <name type="scientific">Pleomassaria siparia CBS 279.74</name>
    <dbReference type="NCBI Taxonomy" id="1314801"/>
    <lineage>
        <taxon>Eukaryota</taxon>
        <taxon>Fungi</taxon>
        <taxon>Dikarya</taxon>
        <taxon>Ascomycota</taxon>
        <taxon>Pezizomycotina</taxon>
        <taxon>Dothideomycetes</taxon>
        <taxon>Pleosporomycetidae</taxon>
        <taxon>Pleosporales</taxon>
        <taxon>Pleomassariaceae</taxon>
        <taxon>Pleomassaria</taxon>
    </lineage>
</organism>
<name>A0A6G1JXD7_9PLEO</name>
<dbReference type="PANTHER" id="PTHR40619:SF3">
    <property type="entry name" value="FUNGAL STAND N-TERMINAL GOODBYE DOMAIN-CONTAINING PROTEIN"/>
    <property type="match status" value="1"/>
</dbReference>
<keyword evidence="1" id="KW-0175">Coiled coil</keyword>
<dbReference type="OrthoDB" id="5419927at2759"/>
<evidence type="ECO:0000256" key="1">
    <source>
        <dbReference type="SAM" id="Coils"/>
    </source>
</evidence>
<dbReference type="AlphaFoldDB" id="A0A6G1JXD7"/>
<accession>A0A6G1JXD7</accession>
<reference evidence="3" key="1">
    <citation type="journal article" date="2020" name="Stud. Mycol.">
        <title>101 Dothideomycetes genomes: a test case for predicting lifestyles and emergence of pathogens.</title>
        <authorList>
            <person name="Haridas S."/>
            <person name="Albert R."/>
            <person name="Binder M."/>
            <person name="Bloem J."/>
            <person name="Labutti K."/>
            <person name="Salamov A."/>
            <person name="Andreopoulos B."/>
            <person name="Baker S."/>
            <person name="Barry K."/>
            <person name="Bills G."/>
            <person name="Bluhm B."/>
            <person name="Cannon C."/>
            <person name="Castanera R."/>
            <person name="Culley D."/>
            <person name="Daum C."/>
            <person name="Ezra D."/>
            <person name="Gonzalez J."/>
            <person name="Henrissat B."/>
            <person name="Kuo A."/>
            <person name="Liang C."/>
            <person name="Lipzen A."/>
            <person name="Lutzoni F."/>
            <person name="Magnuson J."/>
            <person name="Mondo S."/>
            <person name="Nolan M."/>
            <person name="Ohm R."/>
            <person name="Pangilinan J."/>
            <person name="Park H.-J."/>
            <person name="Ramirez L."/>
            <person name="Alfaro M."/>
            <person name="Sun H."/>
            <person name="Tritt A."/>
            <person name="Yoshinaga Y."/>
            <person name="Zwiers L.-H."/>
            <person name="Turgeon B."/>
            <person name="Goodwin S."/>
            <person name="Spatafora J."/>
            <person name="Crous P."/>
            <person name="Grigoriev I."/>
        </authorList>
    </citation>
    <scope>NUCLEOTIDE SEQUENCE</scope>
    <source>
        <strain evidence="3">CBS 279.74</strain>
    </source>
</reference>
<evidence type="ECO:0000313" key="3">
    <source>
        <dbReference type="EMBL" id="KAF2705208.1"/>
    </source>
</evidence>
<feature type="coiled-coil region" evidence="1">
    <location>
        <begin position="87"/>
        <end position="114"/>
    </location>
</feature>
<dbReference type="Pfam" id="PF24809">
    <property type="entry name" value="DUF7708"/>
    <property type="match status" value="1"/>
</dbReference>
<keyword evidence="4" id="KW-1185">Reference proteome</keyword>
<gene>
    <name evidence="3" type="ORF">K504DRAFT_515057</name>
</gene>
<evidence type="ECO:0000313" key="4">
    <source>
        <dbReference type="Proteomes" id="UP000799428"/>
    </source>
</evidence>
<dbReference type="InterPro" id="IPR056125">
    <property type="entry name" value="DUF7708"/>
</dbReference>
<dbReference type="EMBL" id="MU005779">
    <property type="protein sequence ID" value="KAF2705208.1"/>
    <property type="molecule type" value="Genomic_DNA"/>
</dbReference>
<feature type="domain" description="DUF7708" evidence="2">
    <location>
        <begin position="175"/>
        <end position="259"/>
    </location>
</feature>
<evidence type="ECO:0000259" key="2">
    <source>
        <dbReference type="Pfam" id="PF24809"/>
    </source>
</evidence>
<dbReference type="Proteomes" id="UP000799428">
    <property type="component" value="Unassembled WGS sequence"/>
</dbReference>
<dbReference type="PANTHER" id="PTHR40619">
    <property type="entry name" value="FUNGAL STAND N-TERMINAL GOODBYE DOMAIN-CONTAINING PROTEIN"/>
    <property type="match status" value="1"/>
</dbReference>
<sequence length="670" mass="75545">MSTFSEQQPGRDPSTQPYSLQAVVETYILNKLDITLHPSFPDLQQFALVQSGRPTSDHSVSTTAPFVASNISNVLVDEADEDEELSLEDLYRDVEEESRRFAQAMKEYENALDTKAKKKLVLGTSLHTWEEVLTEVDTASTEYHDPSGRLGKIRKAFRSIGNKAGPASAWFGLLPSESEYLSIVCGGLKLMVGAASRLQDLREDIADALIDIPTILFTTNQALNTFTRSKQLHQRSSEVFVAIIAVLQHILTYYKVKSTMFKQGEHERKLTDKLDILKARADRCERIAQTCHHQLTKHTNTSVRAAHKDVNRNATELHQHLHINRLEAHEQHTVMSDNVQSLTEQFQQLQYLSHCVLGTFLASNDRLHPKTQDLRGPTLPLKKALSAPALKKLRDNTEQGCLAALNYENSATDSDIQRNLRCIHTLPRPAQDRVIAIIRHHKFQSWLVDLNPSVLFLNGNHVSMSPIRQTPTSFVCAKLAYSIRTGRDKLGESSSTVHFSTMVLSFFCAEHLDQKDPLYGAVSIMQSLIAQLLVNYKAFDIAVIQRLKKAYHEDLDVLCAKFKDLIRHLPNKMIVFCVVDAITMHEESELRRKDVAFVLQTLVNGTTGKEGRQCLFKLLITSPRISRSYSRQVRDEERVVTMPNKVPSQGGFTAAKWNDCTNGGNGFMNR</sequence>
<protein>
    <recommendedName>
        <fullName evidence="2">DUF7708 domain-containing protein</fullName>
    </recommendedName>
</protein>
<proteinExistence type="predicted"/>